<dbReference type="EC" id="2.4.2.52" evidence="1"/>
<dbReference type="InterPro" id="IPR002736">
    <property type="entry name" value="CitG"/>
</dbReference>
<dbReference type="GO" id="GO:0046917">
    <property type="term" value="F:triphosphoribosyl-dephospho-CoA synthase activity"/>
    <property type="evidence" value="ECO:0007669"/>
    <property type="project" value="UniProtKB-EC"/>
</dbReference>
<proteinExistence type="predicted"/>
<dbReference type="Gene3D" id="1.10.4200.10">
    <property type="entry name" value="Triphosphoribosyl-dephospho-CoA protein"/>
    <property type="match status" value="1"/>
</dbReference>
<dbReference type="PANTHER" id="PTHR42280">
    <property type="entry name" value="CITG FAMILY PROTEIN"/>
    <property type="match status" value="1"/>
</dbReference>
<sequence length="273" mass="28254">MTTIDIADAFLRSCLAELDALKPGNVHRFAAGHGMEVAHFEAAARAAAPAIARPDERVGTRIETAVAASLGVTGLNTNLGILLLCAPLAAAAERPRPLRAALVETLAALDRQDAAAVFRAIAAANPGGLGRRTEHDVAAPATIGLVEAMQLAAGDDRIARQYTSGFADVFDIGVARLHQLAGAEPQARTEAAYLAFLCAFPDSHIGRKFGRAAAEAVQEEARQLVAGIDWHAPAARRHPPLAAFDAGLKARGLNPGTSADLTVASLFAAALSP</sequence>
<dbReference type="GO" id="GO:0016757">
    <property type="term" value="F:glycosyltransferase activity"/>
    <property type="evidence" value="ECO:0007669"/>
    <property type="project" value="UniProtKB-KW"/>
</dbReference>
<evidence type="ECO:0000313" key="1">
    <source>
        <dbReference type="EMBL" id="MFD2141051.1"/>
    </source>
</evidence>
<dbReference type="PANTHER" id="PTHR42280:SF1">
    <property type="entry name" value="CITG FAMILY PROTEIN"/>
    <property type="match status" value="1"/>
</dbReference>
<dbReference type="Proteomes" id="UP001597299">
    <property type="component" value="Unassembled WGS sequence"/>
</dbReference>
<name>A0ABW4YY53_9HYPH</name>
<dbReference type="EMBL" id="JBHUHD010000001">
    <property type="protein sequence ID" value="MFD2141051.1"/>
    <property type="molecule type" value="Genomic_DNA"/>
</dbReference>
<comment type="caution">
    <text evidence="1">The sequence shown here is derived from an EMBL/GenBank/DDBJ whole genome shotgun (WGS) entry which is preliminary data.</text>
</comment>
<accession>A0ABW4YY53</accession>
<keyword evidence="2" id="KW-1185">Reference proteome</keyword>
<reference evidence="2" key="1">
    <citation type="journal article" date="2019" name="Int. J. Syst. Evol. Microbiol.">
        <title>The Global Catalogue of Microorganisms (GCM) 10K type strain sequencing project: providing services to taxonomists for standard genome sequencing and annotation.</title>
        <authorList>
            <consortium name="The Broad Institute Genomics Platform"/>
            <consortium name="The Broad Institute Genome Sequencing Center for Infectious Disease"/>
            <person name="Wu L."/>
            <person name="Ma J."/>
        </authorList>
    </citation>
    <scope>NUCLEOTIDE SEQUENCE [LARGE SCALE GENOMIC DNA]</scope>
    <source>
        <strain evidence="2">CCM 7435</strain>
    </source>
</reference>
<evidence type="ECO:0000313" key="2">
    <source>
        <dbReference type="Proteomes" id="UP001597299"/>
    </source>
</evidence>
<dbReference type="Pfam" id="PF01874">
    <property type="entry name" value="CitG"/>
    <property type="match status" value="1"/>
</dbReference>
<gene>
    <name evidence="1" type="ORF">ACFSNC_11610</name>
</gene>
<dbReference type="RefSeq" id="WP_213350417.1">
    <property type="nucleotide sequence ID" value="NZ_JAHBGB010000002.1"/>
</dbReference>
<organism evidence="1 2">
    <name type="scientific">Ancylobacter oerskovii</name>
    <dbReference type="NCBI Taxonomy" id="459519"/>
    <lineage>
        <taxon>Bacteria</taxon>
        <taxon>Pseudomonadati</taxon>
        <taxon>Pseudomonadota</taxon>
        <taxon>Alphaproteobacteria</taxon>
        <taxon>Hyphomicrobiales</taxon>
        <taxon>Xanthobacteraceae</taxon>
        <taxon>Ancylobacter</taxon>
    </lineage>
</organism>
<keyword evidence="1" id="KW-0808">Transferase</keyword>
<protein>
    <submittedName>
        <fullName evidence="1">Triphosphoribosyl-dephospho-CoA synthase</fullName>
        <ecNumber evidence="1">2.4.2.52</ecNumber>
    </submittedName>
</protein>
<keyword evidence="1" id="KW-0328">Glycosyltransferase</keyword>